<comment type="caution">
    <text evidence="2">The sequence shown here is derived from an EMBL/GenBank/DDBJ whole genome shotgun (WGS) entry which is preliminary data.</text>
</comment>
<name>A0A1G2HDR0_9BACT</name>
<dbReference type="AlphaFoldDB" id="A0A1G2HDR0"/>
<reference evidence="2 3" key="1">
    <citation type="journal article" date="2016" name="Nat. Commun.">
        <title>Thousands of microbial genomes shed light on interconnected biogeochemical processes in an aquifer system.</title>
        <authorList>
            <person name="Anantharaman K."/>
            <person name="Brown C.T."/>
            <person name="Hug L.A."/>
            <person name="Sharon I."/>
            <person name="Castelle C.J."/>
            <person name="Probst A.J."/>
            <person name="Thomas B.C."/>
            <person name="Singh A."/>
            <person name="Wilkins M.J."/>
            <person name="Karaoz U."/>
            <person name="Brodie E.L."/>
            <person name="Williams K.H."/>
            <person name="Hubbard S.S."/>
            <person name="Banfield J.F."/>
        </authorList>
    </citation>
    <scope>NUCLEOTIDE SEQUENCE [LARGE SCALE GENOMIC DNA]</scope>
</reference>
<keyword evidence="1" id="KW-0472">Membrane</keyword>
<organism evidence="2 3">
    <name type="scientific">Candidatus Spechtbacteria bacterium RIFCSPLOWO2_01_FULL_43_12</name>
    <dbReference type="NCBI Taxonomy" id="1802162"/>
    <lineage>
        <taxon>Bacteria</taxon>
        <taxon>Candidatus Spechtiibacteriota</taxon>
    </lineage>
</organism>
<sequence>MVMRKANNKEILSRPRKSDRFWRRHIDSTVVDLRKVKANNTPPSQVSKISKGISKPATQGRADGYTDIVKRYVDPRRIGHVSFKYPDTLSQEEILRQISEVEVQDVIIEEGFPRIQKENNLEPRARMNLIPPAIHTADLPKVLPVRKELVRKTVLKEPERKAIRASKKESVYIPENLPVYISSKDLVRIPEKQFRKQALQDNYDKQSLWHRPHIDGFVPERRPLLKKERQSTRPLSVSARVLRLKTAIFAMTALFVIGGIFSSFKAVAFQDEATIRAEKAYSYMSAGKSALEKLETDEAKEYFQRAREEFVSIEEGFGFLPVQTLNLATIFPFQTQLSSAAHLIKAGKAFSSAGYEISSALTPLKRLPSPSGSVQEQSSFTDNLLLAGIHIQKAKEYIAVADMHLSRVRNQDVPPDFEGEIMNIQNYGGYMEELFDEVLSSLDVFLSFLGHREEKVYMLAFQNSSELRATGGFMGTYGLLTLNKGSIEKLEIDGIYNPDGQLSVNIIPPRPLQYVTPNFGTRDANWFFDFPTSAQKIMELFVQTGGPETNGVIGITPSIVEKLLRLTGPIEMPEYGVVLDANNFLELVQQEVEQDYDRELNRPKQILADLAPMLLEKLERSGLQIEVLNIFFEGLRNKDIMIYSKDQDVEKFLGEKNWDGGMDMVRSSDSVINDYLAVVFSNIGGWKTDKYMDTEVDTVTEVDDQGNVMRTVIISRRHNGGSTPYMWYNRPNYGYMRIYVPEGSELVSAEGFSEEPPYINTNYGKEGYFSDPLVFEIESTLYKHESSNTDVFVESGKTVFGNWLLTPAGERTFVQLKYKLPQKANLKVMSYNLTIQKQSGLPVDYSGSIEDLGEFTDIDSCWMEGKPLSPSGQFTFFQTNDRDISCR</sequence>
<dbReference type="Pfam" id="PF13196">
    <property type="entry name" value="DUF4012"/>
    <property type="match status" value="1"/>
</dbReference>
<gene>
    <name evidence="2" type="ORF">A2919_01925</name>
</gene>
<dbReference type="InterPro" id="IPR025101">
    <property type="entry name" value="DUF4012"/>
</dbReference>
<proteinExistence type="predicted"/>
<keyword evidence="1" id="KW-0812">Transmembrane</keyword>
<evidence type="ECO:0008006" key="4">
    <source>
        <dbReference type="Google" id="ProtNLM"/>
    </source>
</evidence>
<feature type="transmembrane region" description="Helical" evidence="1">
    <location>
        <begin position="248"/>
        <end position="269"/>
    </location>
</feature>
<dbReference type="EMBL" id="MHOH01000017">
    <property type="protein sequence ID" value="OGZ60615.1"/>
    <property type="molecule type" value="Genomic_DNA"/>
</dbReference>
<keyword evidence="1" id="KW-1133">Transmembrane helix</keyword>
<protein>
    <recommendedName>
        <fullName evidence="4">DUF4012 domain-containing protein</fullName>
    </recommendedName>
</protein>
<accession>A0A1G2HDR0</accession>
<evidence type="ECO:0000313" key="2">
    <source>
        <dbReference type="EMBL" id="OGZ60615.1"/>
    </source>
</evidence>
<evidence type="ECO:0000256" key="1">
    <source>
        <dbReference type="SAM" id="Phobius"/>
    </source>
</evidence>
<dbReference type="Proteomes" id="UP000178835">
    <property type="component" value="Unassembled WGS sequence"/>
</dbReference>
<evidence type="ECO:0000313" key="3">
    <source>
        <dbReference type="Proteomes" id="UP000178835"/>
    </source>
</evidence>